<name>A0ABQ0D6P9_9HELI</name>
<feature type="transmembrane region" description="Helical" evidence="1">
    <location>
        <begin position="58"/>
        <end position="81"/>
    </location>
</feature>
<keyword evidence="1" id="KW-0812">Transmembrane</keyword>
<dbReference type="EMBL" id="BAAFHN010000106">
    <property type="protein sequence ID" value="GAB0174030.1"/>
    <property type="molecule type" value="Genomic_DNA"/>
</dbReference>
<protein>
    <submittedName>
        <fullName evidence="2">Uncharacterized protein</fullName>
    </submittedName>
</protein>
<sequence length="353" mass="40808">MENNPNQTNQGFITKSTNTMKESISNIESNPDSRVESHIRIIDSNPTSYLYKFQQTPFLSFCLIVLFVGLIIFFINEIVIADSKLHPILSMLIAIPCVMGIIWYLLDIYHYYILNKRNTLNLSDENIEWKQSKKHNKSYKIDKLLHDVAVGYFPALFIALFSNALYWDEAKVEAYSGYLFALLLLVYRISPNNLAYKIFLVRNGTDSLGGVLVYHPFKQCGFYHYGDCIIFEGARIVKVTNYFECEITTADSYRIAKNGKVFCFAKLVFNLHSIAYERDFVKIYVENTKNALLQTNTQSFQNFKIVFESLENKSLGALIGEYNPIGYDGTIAPYINLKWIEQQRKDKNGKLRH</sequence>
<proteinExistence type="predicted"/>
<dbReference type="RefSeq" id="WP_278871696.1">
    <property type="nucleotide sequence ID" value="NZ_BAAFHN010000106.1"/>
</dbReference>
<comment type="caution">
    <text evidence="2">The sequence shown here is derived from an EMBL/GenBank/DDBJ whole genome shotgun (WGS) entry which is preliminary data.</text>
</comment>
<evidence type="ECO:0000256" key="1">
    <source>
        <dbReference type="SAM" id="Phobius"/>
    </source>
</evidence>
<keyword evidence="1" id="KW-0472">Membrane</keyword>
<dbReference type="Proteomes" id="UP001562457">
    <property type="component" value="Unassembled WGS sequence"/>
</dbReference>
<evidence type="ECO:0000313" key="2">
    <source>
        <dbReference type="EMBL" id="GAB0174030.1"/>
    </source>
</evidence>
<accession>A0ABQ0D6P9</accession>
<reference evidence="2 3" key="1">
    <citation type="submission" date="2024-06" db="EMBL/GenBank/DDBJ databases">
        <title>Draft genome sequence of Helicobacter trogontum NHP16-4001.</title>
        <authorList>
            <person name="Rimbara E."/>
            <person name="Suzuki M."/>
        </authorList>
    </citation>
    <scope>NUCLEOTIDE SEQUENCE [LARGE SCALE GENOMIC DNA]</scope>
    <source>
        <strain evidence="2 3">NHP16-4001</strain>
    </source>
</reference>
<feature type="transmembrane region" description="Helical" evidence="1">
    <location>
        <begin position="87"/>
        <end position="106"/>
    </location>
</feature>
<organism evidence="2 3">
    <name type="scientific">Helicobacter trogontum</name>
    <dbReference type="NCBI Taxonomy" id="50960"/>
    <lineage>
        <taxon>Bacteria</taxon>
        <taxon>Pseudomonadati</taxon>
        <taxon>Campylobacterota</taxon>
        <taxon>Epsilonproteobacteria</taxon>
        <taxon>Campylobacterales</taxon>
        <taxon>Helicobacteraceae</taxon>
        <taxon>Helicobacter</taxon>
    </lineage>
</organism>
<feature type="transmembrane region" description="Helical" evidence="1">
    <location>
        <begin position="172"/>
        <end position="190"/>
    </location>
</feature>
<feature type="transmembrane region" description="Helical" evidence="1">
    <location>
        <begin position="144"/>
        <end position="166"/>
    </location>
</feature>
<keyword evidence="1" id="KW-1133">Transmembrane helix</keyword>
<evidence type="ECO:0000313" key="3">
    <source>
        <dbReference type="Proteomes" id="UP001562457"/>
    </source>
</evidence>
<gene>
    <name evidence="2" type="ORF">NHP164001_20530</name>
</gene>
<keyword evidence="3" id="KW-1185">Reference proteome</keyword>